<dbReference type="AlphaFoldDB" id="A0AAD7W514"/>
<dbReference type="SUPFAM" id="SSF81321">
    <property type="entry name" value="Family A G protein-coupled receptor-like"/>
    <property type="match status" value="1"/>
</dbReference>
<feature type="transmembrane region" description="Helical" evidence="2">
    <location>
        <begin position="6"/>
        <end position="28"/>
    </location>
</feature>
<dbReference type="Proteomes" id="UP001221898">
    <property type="component" value="Unassembled WGS sequence"/>
</dbReference>
<organism evidence="3 4">
    <name type="scientific">Aldrovandia affinis</name>
    <dbReference type="NCBI Taxonomy" id="143900"/>
    <lineage>
        <taxon>Eukaryota</taxon>
        <taxon>Metazoa</taxon>
        <taxon>Chordata</taxon>
        <taxon>Craniata</taxon>
        <taxon>Vertebrata</taxon>
        <taxon>Euteleostomi</taxon>
        <taxon>Actinopterygii</taxon>
        <taxon>Neopterygii</taxon>
        <taxon>Teleostei</taxon>
        <taxon>Notacanthiformes</taxon>
        <taxon>Halosauridae</taxon>
        <taxon>Aldrovandia</taxon>
    </lineage>
</organism>
<proteinExistence type="predicted"/>
<evidence type="ECO:0000313" key="4">
    <source>
        <dbReference type="Proteomes" id="UP001221898"/>
    </source>
</evidence>
<protein>
    <submittedName>
        <fullName evidence="3">Uncharacterized protein</fullName>
    </submittedName>
</protein>
<feature type="compositionally biased region" description="Basic residues" evidence="1">
    <location>
        <begin position="98"/>
        <end position="107"/>
    </location>
</feature>
<comment type="caution">
    <text evidence="3">The sequence shown here is derived from an EMBL/GenBank/DDBJ whole genome shotgun (WGS) entry which is preliminary data.</text>
</comment>
<keyword evidence="2" id="KW-0812">Transmembrane</keyword>
<name>A0AAD7W514_9TELE</name>
<keyword evidence="4" id="KW-1185">Reference proteome</keyword>
<accession>A0AAD7W514</accession>
<keyword evidence="2" id="KW-0472">Membrane</keyword>
<feature type="region of interest" description="Disordered" evidence="1">
    <location>
        <begin position="71"/>
        <end position="107"/>
    </location>
</feature>
<reference evidence="3" key="1">
    <citation type="journal article" date="2023" name="Science">
        <title>Genome structures resolve the early diversification of teleost fishes.</title>
        <authorList>
            <person name="Parey E."/>
            <person name="Louis A."/>
            <person name="Montfort J."/>
            <person name="Bouchez O."/>
            <person name="Roques C."/>
            <person name="Iampietro C."/>
            <person name="Lluch J."/>
            <person name="Castinel A."/>
            <person name="Donnadieu C."/>
            <person name="Desvignes T."/>
            <person name="Floi Bucao C."/>
            <person name="Jouanno E."/>
            <person name="Wen M."/>
            <person name="Mejri S."/>
            <person name="Dirks R."/>
            <person name="Jansen H."/>
            <person name="Henkel C."/>
            <person name="Chen W.J."/>
            <person name="Zahm M."/>
            <person name="Cabau C."/>
            <person name="Klopp C."/>
            <person name="Thompson A.W."/>
            <person name="Robinson-Rechavi M."/>
            <person name="Braasch I."/>
            <person name="Lecointre G."/>
            <person name="Bobe J."/>
            <person name="Postlethwait J.H."/>
            <person name="Berthelot C."/>
            <person name="Roest Crollius H."/>
            <person name="Guiguen Y."/>
        </authorList>
    </citation>
    <scope>NUCLEOTIDE SEQUENCE</scope>
    <source>
        <strain evidence="3">NC1722</strain>
    </source>
</reference>
<keyword evidence="2" id="KW-1133">Transmembrane helix</keyword>
<dbReference type="EMBL" id="JAINUG010000289">
    <property type="protein sequence ID" value="KAJ8383610.1"/>
    <property type="molecule type" value="Genomic_DNA"/>
</dbReference>
<dbReference type="Gene3D" id="1.20.1070.10">
    <property type="entry name" value="Rhodopsin 7-helix transmembrane proteins"/>
    <property type="match status" value="1"/>
</dbReference>
<gene>
    <name evidence="3" type="ORF">AAFF_G00216830</name>
</gene>
<sequence length="107" mass="11990">MPQLRGLNVFVWVGYLSSAVNPLVYTLFNKTYRSAFSSYVRCRYREERKLLQFILVNTIPLPLGDIAPLRNGTQGAGEGQTRPAVTLGMDGSDSRVRQNGKKNVSHM</sequence>
<evidence type="ECO:0000256" key="1">
    <source>
        <dbReference type="SAM" id="MobiDB-lite"/>
    </source>
</evidence>
<evidence type="ECO:0000313" key="3">
    <source>
        <dbReference type="EMBL" id="KAJ8383610.1"/>
    </source>
</evidence>
<evidence type="ECO:0000256" key="2">
    <source>
        <dbReference type="SAM" id="Phobius"/>
    </source>
</evidence>